<evidence type="ECO:0000256" key="1">
    <source>
        <dbReference type="SAM" id="Phobius"/>
    </source>
</evidence>
<sequence length="189" mass="20192">MRVLRRPVPDDARPVGCALVLLVFSAVFAAAAVPSLPGFGALLYLLVGVAGVLLCGAGLATAVGRFLARRPVLELDERGVRLPAPWPWPRTRDRVLDWTDLASAIVWSTPSPRGRRTVTGLAFLPTAAAAERTLPPPSAEILALGLDDVPGVASARWATRIQPGWDADAERILAEVRRRGLPAVDARTR</sequence>
<dbReference type="EMBL" id="BSTK01000003">
    <property type="protein sequence ID" value="GLY84716.1"/>
    <property type="molecule type" value="Genomic_DNA"/>
</dbReference>
<dbReference type="Proteomes" id="UP001165074">
    <property type="component" value="Unassembled WGS sequence"/>
</dbReference>
<keyword evidence="3" id="KW-1185">Reference proteome</keyword>
<reference evidence="2" key="1">
    <citation type="submission" date="2023-03" db="EMBL/GenBank/DDBJ databases">
        <title>Actinoallomurus iriomotensis NBRC 103684.</title>
        <authorList>
            <person name="Ichikawa N."/>
            <person name="Sato H."/>
            <person name="Tonouchi N."/>
        </authorList>
    </citation>
    <scope>NUCLEOTIDE SEQUENCE</scope>
    <source>
        <strain evidence="2">NBRC 103684</strain>
    </source>
</reference>
<accession>A0A9W6RXU2</accession>
<keyword evidence="1" id="KW-0472">Membrane</keyword>
<organism evidence="2 3">
    <name type="scientific">Actinoallomurus iriomotensis</name>
    <dbReference type="NCBI Taxonomy" id="478107"/>
    <lineage>
        <taxon>Bacteria</taxon>
        <taxon>Bacillati</taxon>
        <taxon>Actinomycetota</taxon>
        <taxon>Actinomycetes</taxon>
        <taxon>Streptosporangiales</taxon>
        <taxon>Thermomonosporaceae</taxon>
        <taxon>Actinoallomurus</taxon>
    </lineage>
</organism>
<name>A0A9W6RXU2_9ACTN</name>
<dbReference type="AlphaFoldDB" id="A0A9W6RXU2"/>
<dbReference type="RefSeq" id="WP_285570663.1">
    <property type="nucleotide sequence ID" value="NZ_BSTK01000003.1"/>
</dbReference>
<proteinExistence type="predicted"/>
<evidence type="ECO:0000313" key="2">
    <source>
        <dbReference type="EMBL" id="GLY84716.1"/>
    </source>
</evidence>
<keyword evidence="1" id="KW-1133">Transmembrane helix</keyword>
<comment type="caution">
    <text evidence="2">The sequence shown here is derived from an EMBL/GenBank/DDBJ whole genome shotgun (WGS) entry which is preliminary data.</text>
</comment>
<protein>
    <submittedName>
        <fullName evidence="2">Uncharacterized protein</fullName>
    </submittedName>
</protein>
<evidence type="ECO:0000313" key="3">
    <source>
        <dbReference type="Proteomes" id="UP001165074"/>
    </source>
</evidence>
<feature type="transmembrane region" description="Helical" evidence="1">
    <location>
        <begin position="41"/>
        <end position="68"/>
    </location>
</feature>
<gene>
    <name evidence="2" type="ORF">Airi02_026450</name>
</gene>
<keyword evidence="1" id="KW-0812">Transmembrane</keyword>